<dbReference type="InterPro" id="IPR052159">
    <property type="entry name" value="Competence_DNA_uptake"/>
</dbReference>
<dbReference type="Pfam" id="PF00753">
    <property type="entry name" value="Lactamase_B"/>
    <property type="match status" value="1"/>
</dbReference>
<comment type="caution">
    <text evidence="2">The sequence shown here is derived from an EMBL/GenBank/DDBJ whole genome shotgun (WGS) entry which is preliminary data.</text>
</comment>
<reference evidence="2 3" key="1">
    <citation type="submission" date="2016-08" db="EMBL/GenBank/DDBJ databases">
        <title>A new outlook on sporulation: Clostridium algidixylanolyticum.</title>
        <authorList>
            <person name="Poppleton D.I."/>
            <person name="Gribaldo S."/>
        </authorList>
    </citation>
    <scope>NUCLEOTIDE SEQUENCE [LARGE SCALE GENOMIC DNA]</scope>
    <source>
        <strain evidence="2 3">SPL73</strain>
    </source>
</reference>
<feature type="domain" description="Metallo-beta-lactamase" evidence="1">
    <location>
        <begin position="22"/>
        <end position="91"/>
    </location>
</feature>
<protein>
    <recommendedName>
        <fullName evidence="1">Metallo-beta-lactamase domain-containing protein</fullName>
    </recommendedName>
</protein>
<dbReference type="RefSeq" id="WP_120195371.1">
    <property type="nucleotide sequence ID" value="NZ_MCIA01000003.1"/>
</dbReference>
<accession>A0A419T8Z8</accession>
<dbReference type="PANTHER" id="PTHR30619">
    <property type="entry name" value="DNA INTERNALIZATION/COMPETENCE PROTEIN COMEC/REC2"/>
    <property type="match status" value="1"/>
</dbReference>
<keyword evidence="3" id="KW-1185">Reference proteome</keyword>
<dbReference type="PANTHER" id="PTHR30619:SF1">
    <property type="entry name" value="RECOMBINATION PROTEIN 2"/>
    <property type="match status" value="1"/>
</dbReference>
<dbReference type="Proteomes" id="UP000284277">
    <property type="component" value="Unassembled WGS sequence"/>
</dbReference>
<name>A0A419T8Z8_9FIRM</name>
<evidence type="ECO:0000259" key="1">
    <source>
        <dbReference type="Pfam" id="PF00753"/>
    </source>
</evidence>
<dbReference type="OrthoDB" id="9783680at2"/>
<dbReference type="InterPro" id="IPR001279">
    <property type="entry name" value="Metallo-B-lactamas"/>
</dbReference>
<organism evidence="2 3">
    <name type="scientific">Lacrimispora algidixylanolytica</name>
    <dbReference type="NCBI Taxonomy" id="94868"/>
    <lineage>
        <taxon>Bacteria</taxon>
        <taxon>Bacillati</taxon>
        <taxon>Bacillota</taxon>
        <taxon>Clostridia</taxon>
        <taxon>Lachnospirales</taxon>
        <taxon>Lachnospiraceae</taxon>
        <taxon>Lacrimispora</taxon>
    </lineage>
</organism>
<dbReference type="EMBL" id="MCIA01000003">
    <property type="protein sequence ID" value="RKD33945.1"/>
    <property type="molecule type" value="Genomic_DNA"/>
</dbReference>
<dbReference type="Gene3D" id="3.60.15.10">
    <property type="entry name" value="Ribonuclease Z/Hydroxyacylglutathione hydrolase-like"/>
    <property type="match status" value="1"/>
</dbReference>
<dbReference type="SUPFAM" id="SSF56281">
    <property type="entry name" value="Metallo-hydrolase/oxidoreductase"/>
    <property type="match status" value="1"/>
</dbReference>
<sequence length="347" mass="40156">MRIRVLKANVGDSIIISYGKENNIHILIDGGTGHECFKSLKDFMKKIHEKEQKIKLVVLTHIDNDHINGILQIMKDESFKKQKIVENMFFNYGKLLNDQLKVSSKKIICIPNQDTKIGYKEGMELEVLLNESEIRHNWCIKEGDTYQIEGAKMTILSPDIDTLKRFQTHWEREEENTTKVSANQEAYEAIEVLSKKKFEGKNSLANQSSISFIFDYENYRLLLLGDATARKLEQALQKLGYSETNKLKVDCCKISHHASSNNTSNELIKMLDCNNYIISTCMTGNKRPSKECLSRIITNTEGKVVFYSNYEINFNKMFTNDEFDKYGMQFITIEKDGFVMEELCKKQ</sequence>
<gene>
    <name evidence="2" type="ORF">BET01_12315</name>
</gene>
<dbReference type="AlphaFoldDB" id="A0A419T8Z8"/>
<evidence type="ECO:0000313" key="2">
    <source>
        <dbReference type="EMBL" id="RKD33945.1"/>
    </source>
</evidence>
<proteinExistence type="predicted"/>
<evidence type="ECO:0000313" key="3">
    <source>
        <dbReference type="Proteomes" id="UP000284277"/>
    </source>
</evidence>
<dbReference type="InterPro" id="IPR036866">
    <property type="entry name" value="RibonucZ/Hydroxyglut_hydro"/>
</dbReference>